<dbReference type="OrthoDB" id="10353144at2759"/>
<protein>
    <submittedName>
        <fullName evidence="1">Uncharacterized protein</fullName>
    </submittedName>
</protein>
<reference evidence="1" key="1">
    <citation type="submission" date="2021-01" db="EMBL/GenBank/DDBJ databases">
        <title>Phytophthora aleatoria, a newly-described species from Pinus radiata is distinct from Phytophthora cactorum isolates based on comparative genomics.</title>
        <authorList>
            <person name="Mcdougal R."/>
            <person name="Panda P."/>
            <person name="Williams N."/>
            <person name="Studholme D.J."/>
        </authorList>
    </citation>
    <scope>NUCLEOTIDE SEQUENCE</scope>
    <source>
        <strain evidence="1">NZFS 3830</strain>
    </source>
</reference>
<evidence type="ECO:0000313" key="1">
    <source>
        <dbReference type="EMBL" id="KAG6942315.1"/>
    </source>
</evidence>
<proteinExistence type="predicted"/>
<sequence length="107" mass="11985">MARVKPKGRPRLGGRGCHVQQYKLQDESVGKNSTLAASSYQSKRVQVLRWRRGQSNLEEAASAHKEEHNKIREVGISTVLSSDTEESIVVWVDELRFQTDFGLASSS</sequence>
<name>A0A8T1TJH0_9STRA</name>
<comment type="caution">
    <text evidence="1">The sequence shown here is derived from an EMBL/GenBank/DDBJ whole genome shotgun (WGS) entry which is preliminary data.</text>
</comment>
<dbReference type="Proteomes" id="UP000688947">
    <property type="component" value="Unassembled WGS sequence"/>
</dbReference>
<dbReference type="AlphaFoldDB" id="A0A8T1TJH0"/>
<organism evidence="1 2">
    <name type="scientific">Phytophthora cactorum</name>
    <dbReference type="NCBI Taxonomy" id="29920"/>
    <lineage>
        <taxon>Eukaryota</taxon>
        <taxon>Sar</taxon>
        <taxon>Stramenopiles</taxon>
        <taxon>Oomycota</taxon>
        <taxon>Peronosporomycetes</taxon>
        <taxon>Peronosporales</taxon>
        <taxon>Peronosporaceae</taxon>
        <taxon>Phytophthora</taxon>
    </lineage>
</organism>
<evidence type="ECO:0000313" key="2">
    <source>
        <dbReference type="Proteomes" id="UP000688947"/>
    </source>
</evidence>
<gene>
    <name evidence="1" type="ORF">JG687_00019127</name>
</gene>
<dbReference type="EMBL" id="JAENGZ010003039">
    <property type="protein sequence ID" value="KAG6942315.1"/>
    <property type="molecule type" value="Genomic_DNA"/>
</dbReference>
<accession>A0A8T1TJH0</accession>